<keyword evidence="1" id="KW-0560">Oxidoreductase</keyword>
<dbReference type="Gene3D" id="3.40.920.10">
    <property type="entry name" value="Pyruvate-ferredoxin oxidoreductase, PFOR, domain III"/>
    <property type="match status" value="1"/>
</dbReference>
<keyword evidence="4" id="KW-1185">Reference proteome</keyword>
<evidence type="ECO:0000256" key="1">
    <source>
        <dbReference type="ARBA" id="ARBA00023002"/>
    </source>
</evidence>
<name>A0A3N1UHZ5_9BACT</name>
<dbReference type="InterPro" id="IPR002869">
    <property type="entry name" value="Pyrv_flavodox_OxRed_cen"/>
</dbReference>
<dbReference type="GO" id="GO:0016625">
    <property type="term" value="F:oxidoreductase activity, acting on the aldehyde or oxo group of donors, iron-sulfur protein as acceptor"/>
    <property type="evidence" value="ECO:0007669"/>
    <property type="project" value="InterPro"/>
</dbReference>
<sequence length="182" mass="19722">MVEIRFHGRGGQGGVTSAELTALAAIEQGKFAQAFPSFGPERRGAPVMAFVRVSDQQIRTREKVYNPNIVVVLDPTLLQIVNVEAGVPQDGIVVVNTRLSANELRKTMGLTRRLAVVDASTIAVETLRVPITNTTMLGALIKATGVITLDALRGPVEKRFGPIAEKNLRACQRAYEETVVEE</sequence>
<accession>A0A3N1UHZ5</accession>
<dbReference type="RefSeq" id="WP_123290621.1">
    <property type="nucleotide sequence ID" value="NZ_RJVA01000013.1"/>
</dbReference>
<proteinExistence type="predicted"/>
<reference evidence="3 4" key="1">
    <citation type="submission" date="2018-11" db="EMBL/GenBank/DDBJ databases">
        <title>Genomic Encyclopedia of Type Strains, Phase IV (KMG-IV): sequencing the most valuable type-strain genomes for metagenomic binning, comparative biology and taxonomic classification.</title>
        <authorList>
            <person name="Goeker M."/>
        </authorList>
    </citation>
    <scope>NUCLEOTIDE SEQUENCE [LARGE SCALE GENOMIC DNA]</scope>
    <source>
        <strain evidence="3 4">DSM 22027</strain>
    </source>
</reference>
<dbReference type="AlphaFoldDB" id="A0A3N1UHZ5"/>
<dbReference type="OrthoDB" id="9794954at2"/>
<dbReference type="EMBL" id="RJVA01000013">
    <property type="protein sequence ID" value="ROQ90882.1"/>
    <property type="molecule type" value="Genomic_DNA"/>
</dbReference>
<dbReference type="InterPro" id="IPR019752">
    <property type="entry name" value="Pyrv/ketoisovalerate_OxRed_cat"/>
</dbReference>
<dbReference type="Proteomes" id="UP000276223">
    <property type="component" value="Unassembled WGS sequence"/>
</dbReference>
<evidence type="ECO:0000313" key="3">
    <source>
        <dbReference type="EMBL" id="ROQ90882.1"/>
    </source>
</evidence>
<keyword evidence="3" id="KW-0670">Pyruvate</keyword>
<evidence type="ECO:0000259" key="2">
    <source>
        <dbReference type="Pfam" id="PF01558"/>
    </source>
</evidence>
<dbReference type="SUPFAM" id="SSF53323">
    <property type="entry name" value="Pyruvate-ferredoxin oxidoreductase, PFOR, domain III"/>
    <property type="match status" value="1"/>
</dbReference>
<gene>
    <name evidence="3" type="ORF">EDC27_2140</name>
</gene>
<dbReference type="Pfam" id="PF01558">
    <property type="entry name" value="POR"/>
    <property type="match status" value="1"/>
</dbReference>
<protein>
    <submittedName>
        <fullName evidence="3">Pyruvate ferredoxin oxidoreductase gamma subunit</fullName>
    </submittedName>
</protein>
<comment type="caution">
    <text evidence="3">The sequence shown here is derived from an EMBL/GenBank/DDBJ whole genome shotgun (WGS) entry which is preliminary data.</text>
</comment>
<dbReference type="InterPro" id="IPR011894">
    <property type="entry name" value="PorC_KorC"/>
</dbReference>
<dbReference type="NCBIfam" id="TIGR02175">
    <property type="entry name" value="PorC_KorC"/>
    <property type="match status" value="1"/>
</dbReference>
<dbReference type="InterPro" id="IPR051626">
    <property type="entry name" value="Oxidoreductase_gamma_subunit"/>
</dbReference>
<dbReference type="PANTHER" id="PTHR43366:SF1">
    <property type="entry name" value="PYRUVATE SYNTHASE SUBUNIT PORC"/>
    <property type="match status" value="1"/>
</dbReference>
<evidence type="ECO:0000313" key="4">
    <source>
        <dbReference type="Proteomes" id="UP000276223"/>
    </source>
</evidence>
<dbReference type="PANTHER" id="PTHR43366">
    <property type="entry name" value="PYRUVATE SYNTHASE SUBUNIT PORC"/>
    <property type="match status" value="1"/>
</dbReference>
<feature type="domain" description="Pyruvate/ketoisovalerate oxidoreductase catalytic" evidence="2">
    <location>
        <begin position="10"/>
        <end position="176"/>
    </location>
</feature>
<organism evidence="3 4">
    <name type="scientific">Desulfosoma caldarium</name>
    <dbReference type="NCBI Taxonomy" id="610254"/>
    <lineage>
        <taxon>Bacteria</taxon>
        <taxon>Pseudomonadati</taxon>
        <taxon>Thermodesulfobacteriota</taxon>
        <taxon>Syntrophobacteria</taxon>
        <taxon>Syntrophobacterales</taxon>
        <taxon>Syntrophobacteraceae</taxon>
        <taxon>Desulfosoma</taxon>
    </lineage>
</organism>